<evidence type="ECO:0000256" key="1">
    <source>
        <dbReference type="ARBA" id="ARBA00022801"/>
    </source>
</evidence>
<dbReference type="PANTHER" id="PTHR43156:SF2">
    <property type="entry name" value="STAGE II SPORULATION PROTEIN E"/>
    <property type="match status" value="1"/>
</dbReference>
<evidence type="ECO:0000313" key="5">
    <source>
        <dbReference type="EMBL" id="QEN07439.1"/>
    </source>
</evidence>
<feature type="transmembrane region" description="Helical" evidence="2">
    <location>
        <begin position="400"/>
        <end position="424"/>
    </location>
</feature>
<reference evidence="5 6" key="1">
    <citation type="submission" date="2019-02" db="EMBL/GenBank/DDBJ databases">
        <title>Complete Genome Sequence and Methylome Analysis of free living Spirochaetas.</title>
        <authorList>
            <person name="Fomenkov A."/>
            <person name="Dubinina G."/>
            <person name="Leshcheva N."/>
            <person name="Mikheeva N."/>
            <person name="Grabovich M."/>
            <person name="Vincze T."/>
            <person name="Roberts R.J."/>
        </authorList>
    </citation>
    <scope>NUCLEOTIDE SEQUENCE [LARGE SCALE GENOMIC DNA]</scope>
    <source>
        <strain evidence="5 6">K2</strain>
    </source>
</reference>
<organism evidence="5 6">
    <name type="scientific">Oceanispirochaeta crateris</name>
    <dbReference type="NCBI Taxonomy" id="2518645"/>
    <lineage>
        <taxon>Bacteria</taxon>
        <taxon>Pseudomonadati</taxon>
        <taxon>Spirochaetota</taxon>
        <taxon>Spirochaetia</taxon>
        <taxon>Spirochaetales</taxon>
        <taxon>Spirochaetaceae</taxon>
        <taxon>Oceanispirochaeta</taxon>
    </lineage>
</organism>
<dbReference type="EMBL" id="CP036150">
    <property type="protein sequence ID" value="QEN07439.1"/>
    <property type="molecule type" value="Genomic_DNA"/>
</dbReference>
<keyword evidence="2" id="KW-0812">Transmembrane</keyword>
<keyword evidence="2" id="KW-0472">Membrane</keyword>
<gene>
    <name evidence="5" type="ORF">EXM22_05335</name>
</gene>
<dbReference type="SUPFAM" id="SSF55781">
    <property type="entry name" value="GAF domain-like"/>
    <property type="match status" value="1"/>
</dbReference>
<evidence type="ECO:0000259" key="3">
    <source>
        <dbReference type="SMART" id="SM00065"/>
    </source>
</evidence>
<dbReference type="Proteomes" id="UP000324209">
    <property type="component" value="Chromosome"/>
</dbReference>
<dbReference type="InterPro" id="IPR003018">
    <property type="entry name" value="GAF"/>
</dbReference>
<dbReference type="InterPro" id="IPR052016">
    <property type="entry name" value="Bact_Sigma-Reg"/>
</dbReference>
<dbReference type="SMART" id="SM00331">
    <property type="entry name" value="PP2C_SIG"/>
    <property type="match status" value="1"/>
</dbReference>
<evidence type="ECO:0000313" key="6">
    <source>
        <dbReference type="Proteomes" id="UP000324209"/>
    </source>
</evidence>
<feature type="domain" description="GAF" evidence="3">
    <location>
        <begin position="295"/>
        <end position="461"/>
    </location>
</feature>
<dbReference type="GO" id="GO:0016791">
    <property type="term" value="F:phosphatase activity"/>
    <property type="evidence" value="ECO:0007669"/>
    <property type="project" value="TreeGrafter"/>
</dbReference>
<dbReference type="InterPro" id="IPR036457">
    <property type="entry name" value="PPM-type-like_dom_sf"/>
</dbReference>
<dbReference type="InterPro" id="IPR001932">
    <property type="entry name" value="PPM-type_phosphatase-like_dom"/>
</dbReference>
<dbReference type="SMART" id="SM00065">
    <property type="entry name" value="GAF"/>
    <property type="match status" value="1"/>
</dbReference>
<proteinExistence type="predicted"/>
<feature type="transmembrane region" description="Helical" evidence="2">
    <location>
        <begin position="7"/>
        <end position="27"/>
    </location>
</feature>
<evidence type="ECO:0000259" key="4">
    <source>
        <dbReference type="SMART" id="SM00331"/>
    </source>
</evidence>
<feature type="domain" description="PPM-type phosphatase" evidence="4">
    <location>
        <begin position="488"/>
        <end position="705"/>
    </location>
</feature>
<keyword evidence="1" id="KW-0378">Hydrolase</keyword>
<dbReference type="Gene3D" id="3.60.40.10">
    <property type="entry name" value="PPM-type phosphatase domain"/>
    <property type="match status" value="1"/>
</dbReference>
<protein>
    <submittedName>
        <fullName evidence="5">GAF domain-containing protein</fullName>
    </submittedName>
</protein>
<dbReference type="Pfam" id="PF07228">
    <property type="entry name" value="SpoIIE"/>
    <property type="match status" value="1"/>
</dbReference>
<evidence type="ECO:0000256" key="2">
    <source>
        <dbReference type="SAM" id="Phobius"/>
    </source>
</evidence>
<sequence>MKIQTRIGLTSFILIIGLLLSLFFLFFRFTTVYQLKNFQQDCEELNISLSRYSDRNLLLYTEHNHPKLLIEYWLNDLILFHKELNSVFNSKLNNRLSLEFQEDMKIWLDEWNETYNAIINPFILELNRFSGSELSEEGTQLGFYNLYLAKSKVNDIPVLEQLKLIRSYQVSLDHFLEIYQFSIEEMNRKLEIEVSQYTRNSISLVTSAVTLVLFLSLFLSYIFSRGIVKRVENTNSLVQMMTEGTLEFTSDKESTDEFDDLVQEYHYFSKGLSDRLNSLKFLLQDIGNSIGTDTDIDAFQETIVELGMDSIHADAAMLFLVDSEKNELNLVRRTGLCPPPFALDKSITMVRSNVEEYFESHPLNVETPVFGNIMNTGAALFIKDNETSKGLPYNAISDEWLFISSMIILPLIVGKQLMGMLVFYNTSRHKLFSDLDFTFIKAYSDYTAQSIDNVYKYQTLLENREIQKEIDIAAAIQKRLLPSKMPEFKIGSAMIHSRPARGISGDYFDAIRLDEDKILYTVCDVAGKGVPASMLMIMIRTILHSICHRHRKANTLLKELNYHISGRIGVDQYATMAVFVLDEKKKEISYSNAAHHPLYLFRNKERQFRSFDTEGLPIGVDKTAVFGHKLIRLHDQDYLFLFTDGLPEARSLSGKELSVEQLLRFLAENLEKAPSDLIPAVEAHIEDFAKDAKQHDDQTFLALQIS</sequence>
<accession>A0A5C1QJU9</accession>
<dbReference type="SUPFAM" id="SSF81606">
    <property type="entry name" value="PP2C-like"/>
    <property type="match status" value="1"/>
</dbReference>
<dbReference type="Gene3D" id="6.10.340.10">
    <property type="match status" value="1"/>
</dbReference>
<name>A0A5C1QJU9_9SPIO</name>
<dbReference type="OrthoDB" id="9773346at2"/>
<dbReference type="Pfam" id="PF13185">
    <property type="entry name" value="GAF_2"/>
    <property type="match status" value="1"/>
</dbReference>
<dbReference type="Gene3D" id="3.30.450.40">
    <property type="match status" value="1"/>
</dbReference>
<dbReference type="PANTHER" id="PTHR43156">
    <property type="entry name" value="STAGE II SPORULATION PROTEIN E-RELATED"/>
    <property type="match status" value="1"/>
</dbReference>
<feature type="transmembrane region" description="Helical" evidence="2">
    <location>
        <begin position="202"/>
        <end position="223"/>
    </location>
</feature>
<keyword evidence="2" id="KW-1133">Transmembrane helix</keyword>
<dbReference type="InterPro" id="IPR029016">
    <property type="entry name" value="GAF-like_dom_sf"/>
</dbReference>
<dbReference type="AlphaFoldDB" id="A0A5C1QJU9"/>
<dbReference type="KEGG" id="ock:EXM22_05335"/>
<keyword evidence="6" id="KW-1185">Reference proteome</keyword>